<dbReference type="Pfam" id="PF00106">
    <property type="entry name" value="adh_short"/>
    <property type="match status" value="1"/>
</dbReference>
<dbReference type="PANTHER" id="PTHR43157:SF31">
    <property type="entry name" value="PHOSPHATIDYLINOSITOL-GLYCAN BIOSYNTHESIS CLASS F PROTEIN"/>
    <property type="match status" value="1"/>
</dbReference>
<dbReference type="SUPFAM" id="SSF51735">
    <property type="entry name" value="NAD(P)-binding Rossmann-fold domains"/>
    <property type="match status" value="1"/>
</dbReference>
<proteinExistence type="predicted"/>
<organism evidence="2">
    <name type="scientific">Hanusia phi</name>
    <dbReference type="NCBI Taxonomy" id="3032"/>
    <lineage>
        <taxon>Eukaryota</taxon>
        <taxon>Cryptophyceae</taxon>
        <taxon>Pyrenomonadales</taxon>
        <taxon>Geminigeraceae</taxon>
        <taxon>Hanusia</taxon>
    </lineage>
</organism>
<gene>
    <name evidence="2" type="ORF">HPHI1048_LOCUS8638</name>
</gene>
<name>A0A7S0HJM0_9CRYP</name>
<dbReference type="PRINTS" id="PR00081">
    <property type="entry name" value="GDHRDH"/>
</dbReference>
<dbReference type="GO" id="GO:0016491">
    <property type="term" value="F:oxidoreductase activity"/>
    <property type="evidence" value="ECO:0007669"/>
    <property type="project" value="UniProtKB-KW"/>
</dbReference>
<dbReference type="InterPro" id="IPR036291">
    <property type="entry name" value="NAD(P)-bd_dom_sf"/>
</dbReference>
<keyword evidence="1" id="KW-0560">Oxidoreductase</keyword>
<dbReference type="GO" id="GO:0015995">
    <property type="term" value="P:chlorophyll biosynthetic process"/>
    <property type="evidence" value="ECO:0007669"/>
    <property type="project" value="UniProtKB-UniPathway"/>
</dbReference>
<dbReference type="EMBL" id="HBEO01012668">
    <property type="protein sequence ID" value="CAD8480753.1"/>
    <property type="molecule type" value="Transcribed_RNA"/>
</dbReference>
<evidence type="ECO:0000313" key="2">
    <source>
        <dbReference type="EMBL" id="CAD8480753.1"/>
    </source>
</evidence>
<reference evidence="2" key="1">
    <citation type="submission" date="2021-01" db="EMBL/GenBank/DDBJ databases">
        <authorList>
            <person name="Corre E."/>
            <person name="Pelletier E."/>
            <person name="Niang G."/>
            <person name="Scheremetjew M."/>
            <person name="Finn R."/>
            <person name="Kale V."/>
            <person name="Holt S."/>
            <person name="Cochrane G."/>
            <person name="Meng A."/>
            <person name="Brown T."/>
            <person name="Cohen L."/>
        </authorList>
    </citation>
    <scope>NUCLEOTIDE SEQUENCE</scope>
    <source>
        <strain evidence="2">CCMP325</strain>
    </source>
</reference>
<dbReference type="UniPathway" id="UPA00668"/>
<accession>A0A7S0HJM0</accession>
<dbReference type="PANTHER" id="PTHR43157">
    <property type="entry name" value="PHOSPHATIDYLINOSITOL-GLYCAN BIOSYNTHESIS CLASS F PROTEIN-RELATED"/>
    <property type="match status" value="1"/>
</dbReference>
<protein>
    <recommendedName>
        <fullName evidence="3">Protochlorophyllide reductase</fullName>
    </recommendedName>
</protein>
<dbReference type="InterPro" id="IPR002347">
    <property type="entry name" value="SDR_fam"/>
</dbReference>
<dbReference type="Gene3D" id="3.40.50.720">
    <property type="entry name" value="NAD(P)-binding Rossmann-like Domain"/>
    <property type="match status" value="1"/>
</dbReference>
<evidence type="ECO:0008006" key="3">
    <source>
        <dbReference type="Google" id="ProtNLM"/>
    </source>
</evidence>
<sequence length="350" mass="37693">MVPAVADEDVKIPMAPEGRRRNIVITGSNSGIGKDAACKLAAGGYNVFLACRTMEKAMEARRSVVEEVNALSSRTKRGPGEVTALECDLSSLSSIRKFADEWNKSGRPIDVLVLNAGVALNTGARPPPPRTKDGFEITVGTNHLGHFYLTQLLLDAVEKSPEAPRIVVTASQVHDPSSPGGNVGSKATLGDMQGLAAGIEWEMVDGGGWDADKAYKDSKLCNVLFTRELQRRLQEKGSRVSCNCFSPGLITRTGLFRDQGGFFLSAFDFIVNNVAKVAETVSFGGDCLVTMAVSESLEGKRGVFWSNSKPGKHTFEEVEVSAEAKDAEKGKRLWELSEQAITLALKKQQA</sequence>
<dbReference type="AlphaFoldDB" id="A0A7S0HJM0"/>
<evidence type="ECO:0000256" key="1">
    <source>
        <dbReference type="ARBA" id="ARBA00023002"/>
    </source>
</evidence>